<protein>
    <submittedName>
        <fullName evidence="2">Uncharacterized protein</fullName>
    </submittedName>
</protein>
<proteinExistence type="predicted"/>
<comment type="caution">
    <text evidence="2">The sequence shown here is derived from an EMBL/GenBank/DDBJ whole genome shotgun (WGS) entry which is preliminary data.</text>
</comment>
<dbReference type="Proteomes" id="UP000324748">
    <property type="component" value="Unassembled WGS sequence"/>
</dbReference>
<organism evidence="2 3">
    <name type="scientific">Puccinia graminis f. sp. tritici</name>
    <dbReference type="NCBI Taxonomy" id="56615"/>
    <lineage>
        <taxon>Eukaryota</taxon>
        <taxon>Fungi</taxon>
        <taxon>Dikarya</taxon>
        <taxon>Basidiomycota</taxon>
        <taxon>Pucciniomycotina</taxon>
        <taxon>Pucciniomycetes</taxon>
        <taxon>Pucciniales</taxon>
        <taxon>Pucciniaceae</taxon>
        <taxon>Puccinia</taxon>
    </lineage>
</organism>
<gene>
    <name evidence="2" type="ORF">PGT21_015785</name>
</gene>
<dbReference type="EMBL" id="VSWC01000029">
    <property type="protein sequence ID" value="KAA1107497.1"/>
    <property type="molecule type" value="Genomic_DNA"/>
</dbReference>
<evidence type="ECO:0000313" key="2">
    <source>
        <dbReference type="EMBL" id="KAA1107497.1"/>
    </source>
</evidence>
<accession>A0A5B0Q2Y9</accession>
<dbReference type="AlphaFoldDB" id="A0A5B0Q2Y9"/>
<dbReference type="OrthoDB" id="10354095at2759"/>
<name>A0A5B0Q2Y9_PUCGR</name>
<feature type="region of interest" description="Disordered" evidence="1">
    <location>
        <begin position="22"/>
        <end position="56"/>
    </location>
</feature>
<sequence length="262" mass="30219">MEIDNLRLEARFKFAEWRAMCKDQKDRKPHPPNQWSRIRTPRDDPVNESQNNVKATASRAKEIILAKAVKAQEDGDEAKVDRFFAMYDTLAREASPKPTTRDTAVTSTSLEPILTSKKRPIEAEGTTQVRGIKFIWANTNSHNDGSFTPYFHKNLLELKGPIPLTIFNKAWQEEALSYHSKNRPNNNESLADKNLRYHGLAVPDEWLQSFSDWTLNHRCFHETIRDRYNYPVLAQVKKDGEESFSNISQFKPETAVELLSRG</sequence>
<evidence type="ECO:0000313" key="3">
    <source>
        <dbReference type="Proteomes" id="UP000324748"/>
    </source>
</evidence>
<evidence type="ECO:0000256" key="1">
    <source>
        <dbReference type="SAM" id="MobiDB-lite"/>
    </source>
</evidence>
<reference evidence="2 3" key="1">
    <citation type="submission" date="2019-05" db="EMBL/GenBank/DDBJ databases">
        <title>Emergence of the Ug99 lineage of the wheat stem rust pathogen through somatic hybridization.</title>
        <authorList>
            <person name="Li F."/>
            <person name="Upadhyaya N.M."/>
            <person name="Sperschneider J."/>
            <person name="Matny O."/>
            <person name="Nguyen-Phuc H."/>
            <person name="Mago R."/>
            <person name="Raley C."/>
            <person name="Miller M.E."/>
            <person name="Silverstein K.A.T."/>
            <person name="Henningsen E."/>
            <person name="Hirsch C.D."/>
            <person name="Visser B."/>
            <person name="Pretorius Z.A."/>
            <person name="Steffenson B.J."/>
            <person name="Schwessinger B."/>
            <person name="Dodds P.N."/>
            <person name="Figueroa M."/>
        </authorList>
    </citation>
    <scope>NUCLEOTIDE SEQUENCE [LARGE SCALE GENOMIC DNA]</scope>
    <source>
        <strain evidence="2">21-0</strain>
    </source>
</reference>
<keyword evidence="3" id="KW-1185">Reference proteome</keyword>